<feature type="region of interest" description="Disordered" evidence="1">
    <location>
        <begin position="145"/>
        <end position="167"/>
    </location>
</feature>
<feature type="region of interest" description="Disordered" evidence="1">
    <location>
        <begin position="621"/>
        <end position="640"/>
    </location>
</feature>
<protein>
    <recommendedName>
        <fullName evidence="4">Serine-threonine rich protein</fullName>
    </recommendedName>
</protein>
<dbReference type="Proteomes" id="UP000595662">
    <property type="component" value="Chromosome 1"/>
</dbReference>
<proteinExistence type="predicted"/>
<reference evidence="2 3" key="1">
    <citation type="submission" date="2020-08" db="EMBL/GenBank/DDBJ databases">
        <title>The completed genome sequence of the pathogenic ascomycete fungus Penicillium digitatum.</title>
        <authorList>
            <person name="Wang M."/>
        </authorList>
    </citation>
    <scope>NUCLEOTIDE SEQUENCE [LARGE SCALE GENOMIC DNA]</scope>
    <source>
        <strain evidence="2 3">PdW03</strain>
    </source>
</reference>
<evidence type="ECO:0000313" key="3">
    <source>
        <dbReference type="Proteomes" id="UP000595662"/>
    </source>
</evidence>
<feature type="compositionally biased region" description="Polar residues" evidence="1">
    <location>
        <begin position="145"/>
        <end position="160"/>
    </location>
</feature>
<evidence type="ECO:0008006" key="4">
    <source>
        <dbReference type="Google" id="ProtNLM"/>
    </source>
</evidence>
<evidence type="ECO:0000256" key="1">
    <source>
        <dbReference type="SAM" id="MobiDB-lite"/>
    </source>
</evidence>
<accession>A0A7T7BHH4</accession>
<dbReference type="GeneID" id="26229857"/>
<feature type="region of interest" description="Disordered" evidence="1">
    <location>
        <begin position="582"/>
        <end position="611"/>
    </location>
</feature>
<organism evidence="2 3">
    <name type="scientific">Penicillium digitatum</name>
    <name type="common">Green mold</name>
    <dbReference type="NCBI Taxonomy" id="36651"/>
    <lineage>
        <taxon>Eukaryota</taxon>
        <taxon>Fungi</taxon>
        <taxon>Dikarya</taxon>
        <taxon>Ascomycota</taxon>
        <taxon>Pezizomycotina</taxon>
        <taxon>Eurotiomycetes</taxon>
        <taxon>Eurotiomycetidae</taxon>
        <taxon>Eurotiales</taxon>
        <taxon>Aspergillaceae</taxon>
        <taxon>Penicillium</taxon>
    </lineage>
</organism>
<evidence type="ECO:0000313" key="2">
    <source>
        <dbReference type="EMBL" id="QQK39950.1"/>
    </source>
</evidence>
<dbReference type="EMBL" id="CP060774">
    <property type="protein sequence ID" value="QQK39950.1"/>
    <property type="molecule type" value="Genomic_DNA"/>
</dbReference>
<dbReference type="KEGG" id="pdp:PDIP_15340"/>
<dbReference type="AlphaFoldDB" id="A0A7T7BHH4"/>
<dbReference type="RefSeq" id="XP_014537703.2">
    <property type="nucleotide sequence ID" value="XM_014682217.2"/>
</dbReference>
<name>A0A7T7BHH4_PENDI</name>
<dbReference type="VEuPathDB" id="FungiDB:PDIP_15340"/>
<feature type="region of interest" description="Disordered" evidence="1">
    <location>
        <begin position="185"/>
        <end position="243"/>
    </location>
</feature>
<feature type="compositionally biased region" description="Polar residues" evidence="1">
    <location>
        <begin position="279"/>
        <end position="299"/>
    </location>
</feature>
<feature type="region of interest" description="Disordered" evidence="1">
    <location>
        <begin position="1"/>
        <end position="32"/>
    </location>
</feature>
<gene>
    <name evidence="2" type="ORF">Pdw03_2804</name>
</gene>
<feature type="compositionally biased region" description="Polar residues" evidence="1">
    <location>
        <begin position="224"/>
        <end position="241"/>
    </location>
</feature>
<feature type="region of interest" description="Disordered" evidence="1">
    <location>
        <begin position="256"/>
        <end position="304"/>
    </location>
</feature>
<feature type="compositionally biased region" description="Polar residues" evidence="1">
    <location>
        <begin position="1"/>
        <end position="10"/>
    </location>
</feature>
<sequence>MSSSAATSIRKSGPRVICPASSQLGSKTERLSRHSDRYQRYFLYNQRKHETCRDINATSNDTHSSWSWAAWLSPSRNVRPKVDKRQTRSNPNRVGLQYDSISGYMVLISAPTTLETSELEAEINTYKVVDSHPGTEVEAKFAHNPSLSKDGQFQPGNTGWSPEAPSSLHSTVECTLADDIGALFTSTPTSQDAQGRLQVPQETKRSPFVNINYSPGSGLGTLYGSDSITSTQPQPDSSSANGDIYKLDLHAGLVTGTNLEGSPGSEPEAKFMPDPANRAVQSSSSGFETQTPSKQTDTSIDCLPGNEVDAKLSSEIGSLGLEYDGPFNQTTNTATMTDAQERAKCSPGSEIKAQILSESASHKITPSEAQTSVDCPPGSELEARLAGNAASIEKSLSQPELPTSLDTSKMTRVAVDNTPRNELKTKIFSEMASAECPSKNKDVTALDASDIRPRYTPLEAKVQANMLDFDASEDRNNDSILESQDSAEKGKQPAASQAPSPQFHILAFDTSTSQVSAAQADSFFAVGEHRQPIEILSRLQNPAKFLPYFEKMQEDGYEIATGGGNILVFRKTQSTPRHTLSETATDQPATHAEISRHPCHNSKDPATTCSRAPWQSTSMLVSATGSSNSSPEPTTKPKSLCREIGRRMLIVGTATAATCYALGVMTEFFRTGGNDRQGIDGFTVLESDRRRQE</sequence>
<feature type="compositionally biased region" description="Polar residues" evidence="1">
    <location>
        <begin position="621"/>
        <end position="637"/>
    </location>
</feature>